<dbReference type="OrthoDB" id="9813321at2"/>
<dbReference type="Proteomes" id="UP000382040">
    <property type="component" value="Unassembled WGS sequence"/>
</dbReference>
<gene>
    <name evidence="3" type="ORF">PBR20603_01388</name>
</gene>
<protein>
    <submittedName>
        <fullName evidence="3">FmdB family transcriptional regulator</fullName>
    </submittedName>
</protein>
<dbReference type="Pfam" id="PF09723">
    <property type="entry name" value="Zn_ribbon_8"/>
    <property type="match status" value="1"/>
</dbReference>
<dbReference type="InterPro" id="IPR013429">
    <property type="entry name" value="Regulatory_FmdB_Zinc_ribbon"/>
</dbReference>
<organism evidence="3 4">
    <name type="scientific">Pandoraea bronchicola</name>
    <dbReference type="NCBI Taxonomy" id="2508287"/>
    <lineage>
        <taxon>Bacteria</taxon>
        <taxon>Pseudomonadati</taxon>
        <taxon>Pseudomonadota</taxon>
        <taxon>Betaproteobacteria</taxon>
        <taxon>Burkholderiales</taxon>
        <taxon>Burkholderiaceae</taxon>
        <taxon>Pandoraea</taxon>
    </lineage>
</organism>
<evidence type="ECO:0000313" key="4">
    <source>
        <dbReference type="Proteomes" id="UP000382040"/>
    </source>
</evidence>
<sequence length="114" mass="11887">MPIYDFECASCGPFVVMRRIADRDAPCHCPDCGSEGTRMITAPSLALMGSTGRTAHATNERAANAPRQSGDGPARNHRAGCSCCAGGKVTLAGASREVSGGLKRPAGRPWMISH</sequence>
<feature type="domain" description="Putative regulatory protein FmdB zinc ribbon" evidence="2">
    <location>
        <begin position="1"/>
        <end position="41"/>
    </location>
</feature>
<evidence type="ECO:0000259" key="2">
    <source>
        <dbReference type="SMART" id="SM00834"/>
    </source>
</evidence>
<accession>A0A5E5BSN4</accession>
<feature type="region of interest" description="Disordered" evidence="1">
    <location>
        <begin position="95"/>
        <end position="114"/>
    </location>
</feature>
<dbReference type="AlphaFoldDB" id="A0A5E5BSN4"/>
<evidence type="ECO:0000256" key="1">
    <source>
        <dbReference type="SAM" id="MobiDB-lite"/>
    </source>
</evidence>
<reference evidence="3 4" key="1">
    <citation type="submission" date="2019-08" db="EMBL/GenBank/DDBJ databases">
        <authorList>
            <person name="Peeters C."/>
        </authorList>
    </citation>
    <scope>NUCLEOTIDE SEQUENCE [LARGE SCALE GENOMIC DNA]</scope>
    <source>
        <strain evidence="3 4">LMG 20603</strain>
    </source>
</reference>
<dbReference type="NCBIfam" id="TIGR02605">
    <property type="entry name" value="CxxC_CxxC_SSSS"/>
    <property type="match status" value="1"/>
</dbReference>
<dbReference type="EMBL" id="CABPST010000002">
    <property type="protein sequence ID" value="VVE87453.1"/>
    <property type="molecule type" value="Genomic_DNA"/>
</dbReference>
<dbReference type="SMART" id="SM00834">
    <property type="entry name" value="CxxC_CXXC_SSSS"/>
    <property type="match status" value="1"/>
</dbReference>
<name>A0A5E5BSN4_9BURK</name>
<dbReference type="RefSeq" id="WP_150558773.1">
    <property type="nucleotide sequence ID" value="NZ_CABPST010000002.1"/>
</dbReference>
<feature type="region of interest" description="Disordered" evidence="1">
    <location>
        <begin position="50"/>
        <end position="78"/>
    </location>
</feature>
<proteinExistence type="predicted"/>
<keyword evidence="4" id="KW-1185">Reference proteome</keyword>
<evidence type="ECO:0000313" key="3">
    <source>
        <dbReference type="EMBL" id="VVE87453.1"/>
    </source>
</evidence>